<accession>A0ABN2LVY2</accession>
<evidence type="ECO:0000259" key="1">
    <source>
        <dbReference type="PROSITE" id="PS51384"/>
    </source>
</evidence>
<dbReference type="RefSeq" id="WP_344033587.1">
    <property type="nucleotide sequence ID" value="NZ_BAAAOB010000006.1"/>
</dbReference>
<proteinExistence type="predicted"/>
<dbReference type="EMBL" id="BAAAOB010000006">
    <property type="protein sequence ID" value="GAA1800248.1"/>
    <property type="molecule type" value="Genomic_DNA"/>
</dbReference>
<dbReference type="PANTHER" id="PTHR30157:SF0">
    <property type="entry name" value="NADPH-DEPENDENT FERRIC-CHELATE REDUCTASE"/>
    <property type="match status" value="1"/>
</dbReference>
<dbReference type="PROSITE" id="PS51384">
    <property type="entry name" value="FAD_FR"/>
    <property type="match status" value="1"/>
</dbReference>
<protein>
    <submittedName>
        <fullName evidence="2">Siderophore-interacting protein</fullName>
    </submittedName>
</protein>
<gene>
    <name evidence="2" type="ORF">GCM10009768_31540</name>
</gene>
<dbReference type="InterPro" id="IPR039374">
    <property type="entry name" value="SIP_fam"/>
</dbReference>
<dbReference type="SUPFAM" id="SSF63380">
    <property type="entry name" value="Riboflavin synthase domain-like"/>
    <property type="match status" value="1"/>
</dbReference>
<dbReference type="PANTHER" id="PTHR30157">
    <property type="entry name" value="FERRIC REDUCTASE, NADPH-DEPENDENT"/>
    <property type="match status" value="1"/>
</dbReference>
<evidence type="ECO:0000313" key="3">
    <source>
        <dbReference type="Proteomes" id="UP001500851"/>
    </source>
</evidence>
<dbReference type="InterPro" id="IPR039261">
    <property type="entry name" value="FNR_nucleotide-bd"/>
</dbReference>
<dbReference type="CDD" id="cd06193">
    <property type="entry name" value="siderophore_interacting"/>
    <property type="match status" value="1"/>
</dbReference>
<organism evidence="2 3">
    <name type="scientific">Leucobacter iarius</name>
    <dbReference type="NCBI Taxonomy" id="333963"/>
    <lineage>
        <taxon>Bacteria</taxon>
        <taxon>Bacillati</taxon>
        <taxon>Actinomycetota</taxon>
        <taxon>Actinomycetes</taxon>
        <taxon>Micrococcales</taxon>
        <taxon>Microbacteriaceae</taxon>
        <taxon>Leucobacter</taxon>
    </lineage>
</organism>
<name>A0ABN2LVY2_9MICO</name>
<sequence length="248" mass="26668">MPSAPANATRPARRPTTSRDVVVTAREQITEHMLRLTLGGDDDLAPVVHGTPGSWVKLFVPDPRDPSGSTEHGRAYTVRGFNPISNEVDIDAFLHDGGTMPRWAESCAVGETARIGGPRPSGAPGRDAASMQLFGDETSLPAIAAILERERGHRPIHAWVELADDADRQEIALSRGAGITWLQRAAHAAPGSALVDTATRLRFEPDAGVWFAAEAGAAQRFRGLVRGLDLADLHVQGYWRAGVGDYRE</sequence>
<dbReference type="Gene3D" id="2.40.30.10">
    <property type="entry name" value="Translation factors"/>
    <property type="match status" value="1"/>
</dbReference>
<dbReference type="InterPro" id="IPR017938">
    <property type="entry name" value="Riboflavin_synthase-like_b-brl"/>
</dbReference>
<dbReference type="Pfam" id="PF08021">
    <property type="entry name" value="FAD_binding_9"/>
    <property type="match status" value="1"/>
</dbReference>
<dbReference type="InterPro" id="IPR017927">
    <property type="entry name" value="FAD-bd_FR_type"/>
</dbReference>
<keyword evidence="3" id="KW-1185">Reference proteome</keyword>
<feature type="domain" description="FAD-binding FR-type" evidence="1">
    <location>
        <begin position="16"/>
        <end position="125"/>
    </location>
</feature>
<dbReference type="Gene3D" id="3.40.50.80">
    <property type="entry name" value="Nucleotide-binding domain of ferredoxin-NADP reductase (FNR) module"/>
    <property type="match status" value="1"/>
</dbReference>
<evidence type="ECO:0000313" key="2">
    <source>
        <dbReference type="EMBL" id="GAA1800248.1"/>
    </source>
</evidence>
<dbReference type="InterPro" id="IPR007037">
    <property type="entry name" value="SIP_rossman_dom"/>
</dbReference>
<dbReference type="Pfam" id="PF04954">
    <property type="entry name" value="SIP"/>
    <property type="match status" value="1"/>
</dbReference>
<comment type="caution">
    <text evidence="2">The sequence shown here is derived from an EMBL/GenBank/DDBJ whole genome shotgun (WGS) entry which is preliminary data.</text>
</comment>
<reference evidence="2 3" key="1">
    <citation type="journal article" date="2019" name="Int. J. Syst. Evol. Microbiol.">
        <title>The Global Catalogue of Microorganisms (GCM) 10K type strain sequencing project: providing services to taxonomists for standard genome sequencing and annotation.</title>
        <authorList>
            <consortium name="The Broad Institute Genomics Platform"/>
            <consortium name="The Broad Institute Genome Sequencing Center for Infectious Disease"/>
            <person name="Wu L."/>
            <person name="Ma J."/>
        </authorList>
    </citation>
    <scope>NUCLEOTIDE SEQUENCE [LARGE SCALE GENOMIC DNA]</scope>
    <source>
        <strain evidence="2 3">JCM 14736</strain>
    </source>
</reference>
<dbReference type="InterPro" id="IPR013113">
    <property type="entry name" value="SIP_FAD-bd"/>
</dbReference>
<dbReference type="Proteomes" id="UP001500851">
    <property type="component" value="Unassembled WGS sequence"/>
</dbReference>